<evidence type="ECO:0000256" key="1">
    <source>
        <dbReference type="SAM" id="SignalP"/>
    </source>
</evidence>
<protein>
    <recommendedName>
        <fullName evidence="4">Lipoprotein GfcB</fullName>
    </recommendedName>
</protein>
<dbReference type="RefSeq" id="WP_143691749.1">
    <property type="nucleotide sequence ID" value="NZ_AP019798.1"/>
</dbReference>
<dbReference type="InterPro" id="IPR023373">
    <property type="entry name" value="YmcC_sf"/>
</dbReference>
<feature type="chain" id="PRO_5022143319" description="Lipoprotein GfcB" evidence="1">
    <location>
        <begin position="28"/>
        <end position="229"/>
    </location>
</feature>
<dbReference type="Proteomes" id="UP000315115">
    <property type="component" value="Chromosome 1"/>
</dbReference>
<dbReference type="Pfam" id="PF11102">
    <property type="entry name" value="YjbF"/>
    <property type="match status" value="1"/>
</dbReference>
<dbReference type="SUPFAM" id="SSF159270">
    <property type="entry name" value="YmcC-like"/>
    <property type="match status" value="1"/>
</dbReference>
<proteinExistence type="predicted"/>
<evidence type="ECO:0000313" key="3">
    <source>
        <dbReference type="Proteomes" id="UP000315115"/>
    </source>
</evidence>
<dbReference type="InterPro" id="IPR021308">
    <property type="entry name" value="GfcB"/>
</dbReference>
<dbReference type="Gene3D" id="2.40.360.10">
    <property type="entry name" value="YmcC-like"/>
    <property type="match status" value="1"/>
</dbReference>
<organism evidence="2 3">
    <name type="scientific">Vibrio rotiferianus</name>
    <dbReference type="NCBI Taxonomy" id="190895"/>
    <lineage>
        <taxon>Bacteria</taxon>
        <taxon>Pseudomonadati</taxon>
        <taxon>Pseudomonadota</taxon>
        <taxon>Gammaproteobacteria</taxon>
        <taxon>Vibrionales</taxon>
        <taxon>Vibrionaceae</taxon>
        <taxon>Vibrio</taxon>
    </lineage>
</organism>
<gene>
    <name evidence="2" type="ORF">VroAM7_02190</name>
</gene>
<dbReference type="AlphaFoldDB" id="A0A510I545"/>
<accession>A0A510I545</accession>
<sequence length="229" mass="25358">MLNNVFRVISTLSIVATLLFATGCTQKASDVQATVAEAYSNYVDVTLSKKEIQEIPYASAYLKIGTQKQVFVVLAFAETNPLNGAEQLKWVSADKAMIVTENGRIVKTLGLMGDNLIGVEGELPSIVDMRATSISVNYSWMPGYRYDFPAVLSSSKQGQELVTTPIYSIDTQVINERIVFPSINKYITNTYWVDSSGQVKKSRQYLGPDMVAVEMTILKPFKSKQEVSK</sequence>
<reference evidence="3" key="1">
    <citation type="submission" date="2019-07" db="EMBL/GenBank/DDBJ databases">
        <title>Complete Genome Sequences of Vibrion rotiferianus strain AM7.</title>
        <authorList>
            <person name="Miyazaki K."/>
            <person name="Wiseschart A."/>
            <person name="Pootanakit K."/>
            <person name="Ishimori K."/>
            <person name="Kitahara K."/>
        </authorList>
    </citation>
    <scope>NUCLEOTIDE SEQUENCE [LARGE SCALE GENOMIC DNA]</scope>
    <source>
        <strain evidence="3">AM7</strain>
    </source>
</reference>
<dbReference type="EMBL" id="AP019798">
    <property type="protein sequence ID" value="BBL87566.1"/>
    <property type="molecule type" value="Genomic_DNA"/>
</dbReference>
<evidence type="ECO:0008006" key="4">
    <source>
        <dbReference type="Google" id="ProtNLM"/>
    </source>
</evidence>
<keyword evidence="1" id="KW-0732">Signal</keyword>
<name>A0A510I545_9VIBR</name>
<dbReference type="PROSITE" id="PS51257">
    <property type="entry name" value="PROKAR_LIPOPROTEIN"/>
    <property type="match status" value="1"/>
</dbReference>
<feature type="signal peptide" evidence="1">
    <location>
        <begin position="1"/>
        <end position="27"/>
    </location>
</feature>
<evidence type="ECO:0000313" key="2">
    <source>
        <dbReference type="EMBL" id="BBL87566.1"/>
    </source>
</evidence>